<evidence type="ECO:0000313" key="2">
    <source>
        <dbReference type="Proteomes" id="UP000000709"/>
    </source>
</evidence>
<protein>
    <recommendedName>
        <fullName evidence="3">Mitochondrial group I intron splicing factor CCM1</fullName>
    </recommendedName>
</protein>
<dbReference type="InParanoid" id="G3AM73"/>
<organism evidence="2">
    <name type="scientific">Spathaspora passalidarum (strain NRRL Y-27907 / 11-Y1)</name>
    <dbReference type="NCBI Taxonomy" id="619300"/>
    <lineage>
        <taxon>Eukaryota</taxon>
        <taxon>Fungi</taxon>
        <taxon>Dikarya</taxon>
        <taxon>Ascomycota</taxon>
        <taxon>Saccharomycotina</taxon>
        <taxon>Pichiomycetes</taxon>
        <taxon>Debaryomycetaceae</taxon>
        <taxon>Spathaspora</taxon>
    </lineage>
</organism>
<dbReference type="EMBL" id="GL996501">
    <property type="protein sequence ID" value="EGW32778.1"/>
    <property type="molecule type" value="Genomic_DNA"/>
</dbReference>
<gene>
    <name evidence="1" type="ORF">SPAPADRAFT_136413</name>
</gene>
<dbReference type="eggNOG" id="ENOG502S1M2">
    <property type="taxonomic scope" value="Eukaryota"/>
</dbReference>
<dbReference type="AlphaFoldDB" id="G3AM73"/>
<dbReference type="KEGG" id="spaa:SPAPADRAFT_136413"/>
<dbReference type="OMA" id="THETNWV"/>
<sequence>MKRDGVNSTLSVEITIDVFEQCSDVVLRKCRESNHRVAIPKFLQRLISTLMKDVPNLPTSTMVRLVDLGSKIDNFKLAWQSLVYRLGEQIPTDLSCAMIDYYAQRSVPLLETFEEIALLGEIRPILLNDGVIERVNLYIEALFKDTPPVTHCYENLEYHMDRIQMMVNNLAKGLQFELVTIESVIKLLKLVSELASVNEQEQSLVHVERVLKYLSEDKLDKVNEVIFHESVDDESLVETLLFNSWSLSYNTLARSITKFVLTNPVKFSPILQFQAQVYSQLSDSQSEETCVEKVSELLDLFEEDIDFVECYTRIIQTSMAFNISPNGEFIRLLTTHFHNNYHTQPSIESFKYRIDKAIKIKDHVQAINIFEDSLENNSWTEHISDPTIFKTLNDLIVLICSQMEDVYMVFPIFQKIKAQLQTQVNIDAINAMVTKMIQAKLIGDALELLSRELPKIAKTSETRIALVQPYAYKYRQLFNKFHNYVINHNDDGTSLDMNWFVYIRLHDYFYVPYECILPTMKFFCENERLNAALVIFRKTNELHKQLQHAPPSHEMYRYLFSQFGNNLYEQGVHELHECLKMDTAFVNPHDNLLDNTILNAYANLQDTNRCRRLFLSMSAKPKELGGVNEESAVIMIKAYTYSDLSYVESFFNNLSSFGIVPDKDIFKQYLIAHVYHGRADLAIEQADAVHDYDLEIDGDMLVGMYNYCVGKEGQKLIETWAEEKYPSEWNKVKSLCVESDGYEKEITSGIASDKQISD</sequence>
<dbReference type="GeneID" id="18869968"/>
<dbReference type="RefSeq" id="XP_007374293.1">
    <property type="nucleotide sequence ID" value="XM_007374231.1"/>
</dbReference>
<dbReference type="Gene3D" id="1.25.40.10">
    <property type="entry name" value="Tetratricopeptide repeat domain"/>
    <property type="match status" value="1"/>
</dbReference>
<dbReference type="HOGENOM" id="CLU_013751_0_0_1"/>
<accession>G3AM73</accession>
<reference evidence="1 2" key="1">
    <citation type="journal article" date="2011" name="Proc. Natl. Acad. Sci. U.S.A.">
        <title>Comparative genomics of xylose-fermenting fungi for enhanced biofuel production.</title>
        <authorList>
            <person name="Wohlbach D.J."/>
            <person name="Kuo A."/>
            <person name="Sato T.K."/>
            <person name="Potts K.M."/>
            <person name="Salamov A.A."/>
            <person name="LaButti K.M."/>
            <person name="Sun H."/>
            <person name="Clum A."/>
            <person name="Pangilinan J.L."/>
            <person name="Lindquist E.A."/>
            <person name="Lucas S."/>
            <person name="Lapidus A."/>
            <person name="Jin M."/>
            <person name="Gunawan C."/>
            <person name="Balan V."/>
            <person name="Dale B.E."/>
            <person name="Jeffries T.W."/>
            <person name="Zinkel R."/>
            <person name="Barry K.W."/>
            <person name="Grigoriev I.V."/>
            <person name="Gasch A.P."/>
        </authorList>
    </citation>
    <scope>NUCLEOTIDE SEQUENCE [LARGE SCALE GENOMIC DNA]</scope>
    <source>
        <strain evidence="2">NRRL Y-27907 / 11-Y1</strain>
    </source>
</reference>
<dbReference type="STRING" id="619300.G3AM73"/>
<dbReference type="OrthoDB" id="185373at2759"/>
<keyword evidence="2" id="KW-1185">Reference proteome</keyword>
<proteinExistence type="predicted"/>
<evidence type="ECO:0000313" key="1">
    <source>
        <dbReference type="EMBL" id="EGW32778.1"/>
    </source>
</evidence>
<name>G3AM73_SPAPN</name>
<dbReference type="Proteomes" id="UP000000709">
    <property type="component" value="Unassembled WGS sequence"/>
</dbReference>
<dbReference type="InterPro" id="IPR011990">
    <property type="entry name" value="TPR-like_helical_dom_sf"/>
</dbReference>
<evidence type="ECO:0008006" key="3">
    <source>
        <dbReference type="Google" id="ProtNLM"/>
    </source>
</evidence>